<protein>
    <submittedName>
        <fullName evidence="2">Uncharacterized protein</fullName>
    </submittedName>
</protein>
<dbReference type="EMBL" id="CAJOBG010054664">
    <property type="protein sequence ID" value="CAF4510085.1"/>
    <property type="molecule type" value="Genomic_DNA"/>
</dbReference>
<feature type="region of interest" description="Disordered" evidence="1">
    <location>
        <begin position="157"/>
        <end position="251"/>
    </location>
</feature>
<evidence type="ECO:0000313" key="3">
    <source>
        <dbReference type="Proteomes" id="UP000663866"/>
    </source>
</evidence>
<feature type="non-terminal residue" evidence="2">
    <location>
        <position position="251"/>
    </location>
</feature>
<reference evidence="2" key="1">
    <citation type="submission" date="2021-02" db="EMBL/GenBank/DDBJ databases">
        <authorList>
            <person name="Nowell W R."/>
        </authorList>
    </citation>
    <scope>NUCLEOTIDE SEQUENCE</scope>
</reference>
<organism evidence="2 3">
    <name type="scientific">Rotaria magnacalcarata</name>
    <dbReference type="NCBI Taxonomy" id="392030"/>
    <lineage>
        <taxon>Eukaryota</taxon>
        <taxon>Metazoa</taxon>
        <taxon>Spiralia</taxon>
        <taxon>Gnathifera</taxon>
        <taxon>Rotifera</taxon>
        <taxon>Eurotatoria</taxon>
        <taxon>Bdelloidea</taxon>
        <taxon>Philodinida</taxon>
        <taxon>Philodinidae</taxon>
        <taxon>Rotaria</taxon>
    </lineage>
</organism>
<feature type="compositionally biased region" description="Low complexity" evidence="1">
    <location>
        <begin position="30"/>
        <end position="39"/>
    </location>
</feature>
<gene>
    <name evidence="2" type="ORF">OVN521_LOCUS41267</name>
</gene>
<feature type="compositionally biased region" description="Basic residues" evidence="1">
    <location>
        <begin position="1"/>
        <end position="12"/>
    </location>
</feature>
<dbReference type="Proteomes" id="UP000663866">
    <property type="component" value="Unassembled WGS sequence"/>
</dbReference>
<evidence type="ECO:0000313" key="2">
    <source>
        <dbReference type="EMBL" id="CAF4510085.1"/>
    </source>
</evidence>
<name>A0A820W6K2_9BILA</name>
<feature type="non-terminal residue" evidence="2">
    <location>
        <position position="1"/>
    </location>
</feature>
<accession>A0A820W6K2</accession>
<feature type="compositionally biased region" description="Polar residues" evidence="1">
    <location>
        <begin position="242"/>
        <end position="251"/>
    </location>
</feature>
<keyword evidence="3" id="KW-1185">Reference proteome</keyword>
<proteinExistence type="predicted"/>
<sequence>TTHNTRRQKRRRPTDSGQSDEYEQKRPIPSAVVPSRRLSASSARSVCFSSSEDEPGTLISYQHELNKNKTNTIETSIQQPSSQSQRKRHQRKPTRLSNCMTQQQQLLNISIKNEPSTTDDNRLLIKKKTGLLVTNSGNPSNENYQWLHQAFRSMVSSNDTDSPIQLDSSPPPSSSIIKSGTGLVSTRSSPSLSSTPPSSTSILNLSTASGTHNNNNNNNNNTGDQNMIDHSQSSLHEKTSHQTRVTNQTNS</sequence>
<feature type="region of interest" description="Disordered" evidence="1">
    <location>
        <begin position="1"/>
        <end position="39"/>
    </location>
</feature>
<evidence type="ECO:0000256" key="1">
    <source>
        <dbReference type="SAM" id="MobiDB-lite"/>
    </source>
</evidence>
<feature type="compositionally biased region" description="Polar residues" evidence="1">
    <location>
        <begin position="222"/>
        <end position="234"/>
    </location>
</feature>
<feature type="compositionally biased region" description="Polar residues" evidence="1">
    <location>
        <begin position="74"/>
        <end position="84"/>
    </location>
</feature>
<feature type="compositionally biased region" description="Low complexity" evidence="1">
    <location>
        <begin position="162"/>
        <end position="221"/>
    </location>
</feature>
<dbReference type="AlphaFoldDB" id="A0A820W6K2"/>
<feature type="compositionally biased region" description="Basic residues" evidence="1">
    <location>
        <begin position="85"/>
        <end position="94"/>
    </location>
</feature>
<feature type="region of interest" description="Disordered" evidence="1">
    <location>
        <begin position="74"/>
        <end position="96"/>
    </location>
</feature>
<comment type="caution">
    <text evidence="2">The sequence shown here is derived from an EMBL/GenBank/DDBJ whole genome shotgun (WGS) entry which is preliminary data.</text>
</comment>